<dbReference type="InterPro" id="IPR051348">
    <property type="entry name" value="U-box_ubiquitin_ligases"/>
</dbReference>
<dbReference type="GO" id="GO:0016787">
    <property type="term" value="F:hydrolase activity"/>
    <property type="evidence" value="ECO:0007669"/>
    <property type="project" value="UniProtKB-KW"/>
</dbReference>
<comment type="catalytic activity">
    <reaction evidence="14">
        <text>ATP + H2O = ADP + phosphate + H(+)</text>
        <dbReference type="Rhea" id="RHEA:13065"/>
        <dbReference type="ChEBI" id="CHEBI:15377"/>
        <dbReference type="ChEBI" id="CHEBI:15378"/>
        <dbReference type="ChEBI" id="CHEBI:30616"/>
        <dbReference type="ChEBI" id="CHEBI:43474"/>
        <dbReference type="ChEBI" id="CHEBI:456216"/>
    </reaction>
</comment>
<dbReference type="GO" id="GO:0016567">
    <property type="term" value="P:protein ubiquitination"/>
    <property type="evidence" value="ECO:0007669"/>
    <property type="project" value="InterPro"/>
</dbReference>
<dbReference type="SUPFAM" id="SSF52402">
    <property type="entry name" value="Adenine nucleotide alpha hydrolases-like"/>
    <property type="match status" value="1"/>
</dbReference>
<dbReference type="InterPro" id="IPR004001">
    <property type="entry name" value="Actin_CS"/>
</dbReference>
<evidence type="ECO:0000256" key="13">
    <source>
        <dbReference type="ARBA" id="ARBA00023212"/>
    </source>
</evidence>
<dbReference type="SUPFAM" id="SSF57850">
    <property type="entry name" value="RING/U-box"/>
    <property type="match status" value="1"/>
</dbReference>
<dbReference type="SMART" id="SM00268">
    <property type="entry name" value="ACTIN"/>
    <property type="match status" value="1"/>
</dbReference>
<dbReference type="FunFam" id="3.90.640.10:FF:000001">
    <property type="entry name" value="Actin, muscle"/>
    <property type="match status" value="1"/>
</dbReference>
<evidence type="ECO:0000256" key="9">
    <source>
        <dbReference type="ARBA" id="ARBA00022741"/>
    </source>
</evidence>
<dbReference type="GO" id="GO:0005856">
    <property type="term" value="C:cytoskeleton"/>
    <property type="evidence" value="ECO:0007669"/>
    <property type="project" value="UniProtKB-SubCell"/>
</dbReference>
<dbReference type="PANTHER" id="PTHR45647:SF43">
    <property type="entry name" value="OS10G0100500 PROTEIN"/>
    <property type="match status" value="1"/>
</dbReference>
<dbReference type="InterPro" id="IPR011009">
    <property type="entry name" value="Kinase-like_dom_sf"/>
</dbReference>
<gene>
    <name evidence="20" type="ORF">LLUT_LOCUS33309</name>
</gene>
<dbReference type="Proteomes" id="UP001497480">
    <property type="component" value="Unassembled WGS sequence"/>
</dbReference>
<dbReference type="PRINTS" id="PR00190">
    <property type="entry name" value="ACTIN"/>
</dbReference>
<dbReference type="SMART" id="SM00504">
    <property type="entry name" value="Ubox"/>
    <property type="match status" value="1"/>
</dbReference>
<evidence type="ECO:0000256" key="12">
    <source>
        <dbReference type="ARBA" id="ARBA00022840"/>
    </source>
</evidence>
<organism evidence="20 21">
    <name type="scientific">Lupinus luteus</name>
    <name type="common">European yellow lupine</name>
    <dbReference type="NCBI Taxonomy" id="3873"/>
    <lineage>
        <taxon>Eukaryota</taxon>
        <taxon>Viridiplantae</taxon>
        <taxon>Streptophyta</taxon>
        <taxon>Embryophyta</taxon>
        <taxon>Tracheophyta</taxon>
        <taxon>Spermatophyta</taxon>
        <taxon>Magnoliopsida</taxon>
        <taxon>eudicotyledons</taxon>
        <taxon>Gunneridae</taxon>
        <taxon>Pentapetalae</taxon>
        <taxon>rosids</taxon>
        <taxon>fabids</taxon>
        <taxon>Fabales</taxon>
        <taxon>Fabaceae</taxon>
        <taxon>Papilionoideae</taxon>
        <taxon>50 kb inversion clade</taxon>
        <taxon>genistoids sensu lato</taxon>
        <taxon>core genistoids</taxon>
        <taxon>Genisteae</taxon>
        <taxon>Lupinus</taxon>
    </lineage>
</organism>
<dbReference type="GO" id="GO:0048731">
    <property type="term" value="P:system development"/>
    <property type="evidence" value="ECO:0007669"/>
    <property type="project" value="UniProtKB-ARBA"/>
</dbReference>
<keyword evidence="13" id="KW-0206">Cytoskeleton</keyword>
<dbReference type="PROSITE" id="PS00406">
    <property type="entry name" value="ACTINS_1"/>
    <property type="match status" value="1"/>
</dbReference>
<dbReference type="AlphaFoldDB" id="A0AAV1YH26"/>
<comment type="function">
    <text evidence="2">Functions as an E3 ubiquitin ligase.</text>
</comment>
<dbReference type="PROSITE" id="PS51698">
    <property type="entry name" value="U_BOX"/>
    <property type="match status" value="1"/>
</dbReference>
<keyword evidence="9" id="KW-0547">Nucleotide-binding</keyword>
<dbReference type="InterPro" id="IPR004000">
    <property type="entry name" value="Actin"/>
</dbReference>
<evidence type="ECO:0000256" key="6">
    <source>
        <dbReference type="ARBA" id="ARBA00012483"/>
    </source>
</evidence>
<evidence type="ECO:0000313" key="21">
    <source>
        <dbReference type="Proteomes" id="UP001497480"/>
    </source>
</evidence>
<feature type="domain" description="U-box" evidence="19">
    <location>
        <begin position="1078"/>
        <end position="1149"/>
    </location>
</feature>
<comment type="caution">
    <text evidence="20">The sequence shown here is derived from an EMBL/GenBank/DDBJ whole genome shotgun (WGS) entry which is preliminary data.</text>
</comment>
<dbReference type="Gene3D" id="1.10.510.10">
    <property type="entry name" value="Transferase(Phosphotransferase) domain 1"/>
    <property type="match status" value="1"/>
</dbReference>
<keyword evidence="16" id="KW-0175">Coiled coil</keyword>
<keyword evidence="21" id="KW-1185">Reference proteome</keyword>
<dbReference type="GO" id="GO:0048468">
    <property type="term" value="P:cell development"/>
    <property type="evidence" value="ECO:0007669"/>
    <property type="project" value="UniProtKB-ARBA"/>
</dbReference>
<evidence type="ECO:0000256" key="4">
    <source>
        <dbReference type="ARBA" id="ARBA00004906"/>
    </source>
</evidence>
<dbReference type="PANTHER" id="PTHR45647">
    <property type="entry name" value="OS02G0152300 PROTEIN"/>
    <property type="match status" value="1"/>
</dbReference>
<dbReference type="SUPFAM" id="SSF53067">
    <property type="entry name" value="Actin-like ATPase domain"/>
    <property type="match status" value="2"/>
</dbReference>
<evidence type="ECO:0000256" key="14">
    <source>
        <dbReference type="ARBA" id="ARBA00049360"/>
    </source>
</evidence>
<dbReference type="GO" id="GO:0061630">
    <property type="term" value="F:ubiquitin protein ligase activity"/>
    <property type="evidence" value="ECO:0007669"/>
    <property type="project" value="UniProtKB-EC"/>
</dbReference>
<keyword evidence="12" id="KW-0067">ATP-binding</keyword>
<evidence type="ECO:0000259" key="19">
    <source>
        <dbReference type="PROSITE" id="PS51698"/>
    </source>
</evidence>
<dbReference type="InterPro" id="IPR014729">
    <property type="entry name" value="Rossmann-like_a/b/a_fold"/>
</dbReference>
<feature type="coiled-coil region" evidence="16">
    <location>
        <begin position="714"/>
        <end position="741"/>
    </location>
</feature>
<sequence length="1149" mass="128823">MADTEDIQPLVCDNGTGMVKAGFAGDDAPRAVFPSIVGRPRHTGVMVGMGQKDAYVGDEAQSKRGILTLKYPIEHGIVSNWDDMEKIWHHTFYNELRVAPEEHPVLLTEAPLNPKANREKMTQIMFETFNTPAMYVAIQAVLSLYASGRTTGIVLDSGDGVSHTVPIYEGYALPHAILRLDLAGRDLTDALMKILTERGYSFTTTAEREIVRDVKEKLAYIALDYEQELETSKTSSSVEKSYELPDGQVITIGAERFRCPEVLFQPSMIGMEAVGIHETTYNSIMKCDVDIRKDLYGNIVLSGGSTMFPGIADRMSKEITALAPSSMKIKVVAPPERKYSVWIGGSILASLSTFQQLLNPSLHPHPNPYHAPSFSQQQQQQFTFQPSSPSQLPPQPMEEEDDDQQQCSQMVHVALGKSLVKASNLLQWGFTHFRNTKICILHVYQPSSTIPTPLGKLPASKANPEMVYAFRREEREQTRKLLDKYLSICRAAKVKASIIMTEADQVQKGIVDLVMRHHIRKLVIGAVPENCMKVKRNYSKANYTANNAPAFCEIWFIYKRKQIWTRDASEIPSSLSSCAQPDIENEIIETEAISSSKSSSCRSCCSSQNSAGGSLDIDSEVVEERINSQLTETQREADAATKEASAGLLKCKRLEIEAMEAIKKVNMFESARTRELKLRKEVEDTLRGTVKEQQKLAYENEKIANELQRTMRNIALLDSHAQEANRRRDEAADELSLVQASISILWHERQQIRRHKMEALRWLERWKSRGQVGEAYCNGIIGIPEELPELAEFSLSDLQNATCNFSESFKICQGGYGCVYKGEMLGRTVAIKKFQSCNVQGPAEFHREVQVLGSLQHPHLLTLLGVCPEAWSIVYEYLPNGTLHDYLFRKGNNSPLTWNTRARMIAEIASALCFLHSSKPETIIHGDLKPEAILLDSSLSCKICDFGFCRLVREESLCRPSFHLSSEPEGALTYTDPEFQRTGILTPKSDIFSFGLIILQLLTGRTPVGLAFVARNSLSCGKLSSILDFSAGEWPSDVATRLVELGSQCCQKNSRDRPDLTPTLVRELEQLHHSEERPVPSFFLCPILQEIMHDPQVAADGFTYEGDAIREWLENGHDTSPMTNLKLTHLLLTPNHMLRLLIQDWLCKP</sequence>
<comment type="similarity">
    <text evidence="5 15">Belongs to the actin family.</text>
</comment>
<accession>A0AAV1YH26</accession>
<evidence type="ECO:0000256" key="15">
    <source>
        <dbReference type="RuleBase" id="RU000487"/>
    </source>
</evidence>
<evidence type="ECO:0000256" key="2">
    <source>
        <dbReference type="ARBA" id="ARBA00003861"/>
    </source>
</evidence>
<name>A0AAV1YH26_LUPLU</name>
<dbReference type="FunFam" id="3.30.420.40:FF:000291">
    <property type="entry name" value="Actin, alpha skeletal muscle"/>
    <property type="match status" value="1"/>
</dbReference>
<dbReference type="CDD" id="cd10224">
    <property type="entry name" value="ASKHA_NBD_actin"/>
    <property type="match status" value="1"/>
</dbReference>
<dbReference type="Gene3D" id="3.30.200.20">
    <property type="entry name" value="Phosphorylase Kinase, domain 1"/>
    <property type="match status" value="1"/>
</dbReference>
<evidence type="ECO:0000259" key="18">
    <source>
        <dbReference type="PROSITE" id="PS50011"/>
    </source>
</evidence>
<dbReference type="Gene3D" id="3.40.50.620">
    <property type="entry name" value="HUPs"/>
    <property type="match status" value="1"/>
</dbReference>
<dbReference type="Gene3D" id="3.90.640.10">
    <property type="entry name" value="Actin, Chain A, domain 4"/>
    <property type="match status" value="1"/>
</dbReference>
<evidence type="ECO:0000256" key="7">
    <source>
        <dbReference type="ARBA" id="ARBA00022490"/>
    </source>
</evidence>
<keyword evidence="11" id="KW-0378">Hydrolase</keyword>
<dbReference type="InterPro" id="IPR003613">
    <property type="entry name" value="Ubox_domain"/>
</dbReference>
<keyword evidence="7" id="KW-0963">Cytoplasm</keyword>
<dbReference type="PROSITE" id="PS01132">
    <property type="entry name" value="ACTINS_ACT_LIKE"/>
    <property type="match status" value="1"/>
</dbReference>
<dbReference type="PROSITE" id="PS50011">
    <property type="entry name" value="PROTEIN_KINASE_DOM"/>
    <property type="match status" value="1"/>
</dbReference>
<dbReference type="GO" id="GO:0009653">
    <property type="term" value="P:anatomical structure morphogenesis"/>
    <property type="evidence" value="ECO:0007669"/>
    <property type="project" value="UniProtKB-ARBA"/>
</dbReference>
<comment type="pathway">
    <text evidence="4">Protein modification; protein ubiquitination.</text>
</comment>
<dbReference type="SUPFAM" id="SSF56112">
    <property type="entry name" value="Protein kinase-like (PK-like)"/>
    <property type="match status" value="1"/>
</dbReference>
<reference evidence="20 21" key="1">
    <citation type="submission" date="2024-03" db="EMBL/GenBank/DDBJ databases">
        <authorList>
            <person name="Martinez-Hernandez J."/>
        </authorList>
    </citation>
    <scope>NUCLEOTIDE SEQUENCE [LARGE SCALE GENOMIC DNA]</scope>
</reference>
<dbReference type="InterPro" id="IPR001245">
    <property type="entry name" value="Ser-Thr/Tyr_kinase_cat_dom"/>
</dbReference>
<evidence type="ECO:0000256" key="1">
    <source>
        <dbReference type="ARBA" id="ARBA00000900"/>
    </source>
</evidence>
<dbReference type="EC" id="2.3.2.27" evidence="6"/>
<dbReference type="InterPro" id="IPR013083">
    <property type="entry name" value="Znf_RING/FYVE/PHD"/>
</dbReference>
<dbReference type="FunFam" id="3.30.420.40:FF:000404">
    <property type="entry name" value="Major actin"/>
    <property type="match status" value="1"/>
</dbReference>
<evidence type="ECO:0000256" key="8">
    <source>
        <dbReference type="ARBA" id="ARBA00022679"/>
    </source>
</evidence>
<evidence type="ECO:0000256" key="16">
    <source>
        <dbReference type="SAM" id="Coils"/>
    </source>
</evidence>
<evidence type="ECO:0000313" key="20">
    <source>
        <dbReference type="EMBL" id="CAL0332249.1"/>
    </source>
</evidence>
<proteinExistence type="inferred from homology"/>
<feature type="domain" description="Protein kinase" evidence="18">
    <location>
        <begin position="805"/>
        <end position="1071"/>
    </location>
</feature>
<evidence type="ECO:0000256" key="17">
    <source>
        <dbReference type="SAM" id="MobiDB-lite"/>
    </source>
</evidence>
<dbReference type="Pfam" id="PF04564">
    <property type="entry name" value="U-box"/>
    <property type="match status" value="1"/>
</dbReference>
<keyword evidence="8" id="KW-0808">Transferase</keyword>
<feature type="region of interest" description="Disordered" evidence="17">
    <location>
        <begin position="365"/>
        <end position="406"/>
    </location>
</feature>
<dbReference type="InterPro" id="IPR000719">
    <property type="entry name" value="Prot_kinase_dom"/>
</dbReference>
<dbReference type="EMBL" id="CAXHTB010000024">
    <property type="protein sequence ID" value="CAL0332249.1"/>
    <property type="molecule type" value="Genomic_DNA"/>
</dbReference>
<dbReference type="Gene3D" id="3.30.420.40">
    <property type="match status" value="2"/>
</dbReference>
<dbReference type="InterPro" id="IPR020902">
    <property type="entry name" value="Actin/actin-like_CS"/>
</dbReference>
<comment type="subcellular location">
    <subcellularLocation>
        <location evidence="3">Cytoplasm</location>
        <location evidence="3">Cytoskeleton</location>
    </subcellularLocation>
</comment>
<dbReference type="Pfam" id="PF07714">
    <property type="entry name" value="PK_Tyr_Ser-Thr"/>
    <property type="match status" value="1"/>
</dbReference>
<protein>
    <recommendedName>
        <fullName evidence="6">RING-type E3 ubiquitin transferase</fullName>
        <ecNumber evidence="6">2.3.2.27</ecNumber>
    </recommendedName>
</protein>
<dbReference type="GO" id="GO:0005524">
    <property type="term" value="F:ATP binding"/>
    <property type="evidence" value="ECO:0007669"/>
    <property type="project" value="UniProtKB-KW"/>
</dbReference>
<evidence type="ECO:0000256" key="10">
    <source>
        <dbReference type="ARBA" id="ARBA00022786"/>
    </source>
</evidence>
<keyword evidence="10" id="KW-0833">Ubl conjugation pathway</keyword>
<evidence type="ECO:0000256" key="5">
    <source>
        <dbReference type="ARBA" id="ARBA00006752"/>
    </source>
</evidence>
<dbReference type="InterPro" id="IPR043129">
    <property type="entry name" value="ATPase_NBD"/>
</dbReference>
<comment type="catalytic activity">
    <reaction evidence="1">
        <text>S-ubiquitinyl-[E2 ubiquitin-conjugating enzyme]-L-cysteine + [acceptor protein]-L-lysine = [E2 ubiquitin-conjugating enzyme]-L-cysteine + N(6)-ubiquitinyl-[acceptor protein]-L-lysine.</text>
        <dbReference type="EC" id="2.3.2.27"/>
    </reaction>
</comment>
<evidence type="ECO:0000256" key="11">
    <source>
        <dbReference type="ARBA" id="ARBA00022801"/>
    </source>
</evidence>
<dbReference type="CDD" id="cd01989">
    <property type="entry name" value="USP_STK_Ubox_N"/>
    <property type="match status" value="1"/>
</dbReference>
<dbReference type="CDD" id="cd16655">
    <property type="entry name" value="RING-Ubox_WDSUB1-like"/>
    <property type="match status" value="1"/>
</dbReference>
<feature type="compositionally biased region" description="Low complexity" evidence="17">
    <location>
        <begin position="372"/>
        <end position="390"/>
    </location>
</feature>
<dbReference type="Pfam" id="PF00022">
    <property type="entry name" value="Actin"/>
    <property type="match status" value="1"/>
</dbReference>
<dbReference type="Gene3D" id="3.30.40.10">
    <property type="entry name" value="Zinc/RING finger domain, C3HC4 (zinc finger)"/>
    <property type="match status" value="1"/>
</dbReference>
<dbReference type="GO" id="GO:0004672">
    <property type="term" value="F:protein kinase activity"/>
    <property type="evidence" value="ECO:0007669"/>
    <property type="project" value="InterPro"/>
</dbReference>
<evidence type="ECO:0000256" key="3">
    <source>
        <dbReference type="ARBA" id="ARBA00004245"/>
    </source>
</evidence>